<proteinExistence type="predicted"/>
<dbReference type="Pfam" id="PF08241">
    <property type="entry name" value="Methyltransf_11"/>
    <property type="match status" value="1"/>
</dbReference>
<dbReference type="InterPro" id="IPR029063">
    <property type="entry name" value="SAM-dependent_MTases_sf"/>
</dbReference>
<evidence type="ECO:0000259" key="1">
    <source>
        <dbReference type="Pfam" id="PF08241"/>
    </source>
</evidence>
<dbReference type="GO" id="GO:0008757">
    <property type="term" value="F:S-adenosylmethionine-dependent methyltransferase activity"/>
    <property type="evidence" value="ECO:0007669"/>
    <property type="project" value="InterPro"/>
</dbReference>
<keyword evidence="2" id="KW-0489">Methyltransferase</keyword>
<organism evidence="2 3">
    <name type="scientific">Clostridium chromiireducens</name>
    <dbReference type="NCBI Taxonomy" id="225345"/>
    <lineage>
        <taxon>Bacteria</taxon>
        <taxon>Bacillati</taxon>
        <taxon>Bacillota</taxon>
        <taxon>Clostridia</taxon>
        <taxon>Eubacteriales</taxon>
        <taxon>Clostridiaceae</taxon>
        <taxon>Clostridium</taxon>
    </lineage>
</organism>
<dbReference type="Proteomes" id="UP000656077">
    <property type="component" value="Unassembled WGS sequence"/>
</dbReference>
<dbReference type="Gene3D" id="3.40.50.150">
    <property type="entry name" value="Vaccinia Virus protein VP39"/>
    <property type="match status" value="1"/>
</dbReference>
<dbReference type="SUPFAM" id="SSF53335">
    <property type="entry name" value="S-adenosyl-L-methionine-dependent methyltransferases"/>
    <property type="match status" value="1"/>
</dbReference>
<dbReference type="InterPro" id="IPR013216">
    <property type="entry name" value="Methyltransf_11"/>
</dbReference>
<comment type="caution">
    <text evidence="2">The sequence shown here is derived from an EMBL/GenBank/DDBJ whole genome shotgun (WGS) entry which is preliminary data.</text>
</comment>
<gene>
    <name evidence="2" type="ORF">GKZ28_01350</name>
</gene>
<evidence type="ECO:0000313" key="3">
    <source>
        <dbReference type="Proteomes" id="UP000656077"/>
    </source>
</evidence>
<feature type="domain" description="Methyltransferase type 11" evidence="1">
    <location>
        <begin position="44"/>
        <end position="140"/>
    </location>
</feature>
<accession>A0A964W0C1</accession>
<protein>
    <submittedName>
        <fullName evidence="2">Methyltransferase domain-containing protein</fullName>
    </submittedName>
</protein>
<dbReference type="CDD" id="cd02440">
    <property type="entry name" value="AdoMet_MTases"/>
    <property type="match status" value="1"/>
</dbReference>
<dbReference type="GO" id="GO:0032259">
    <property type="term" value="P:methylation"/>
    <property type="evidence" value="ECO:0007669"/>
    <property type="project" value="UniProtKB-KW"/>
</dbReference>
<keyword evidence="2" id="KW-0808">Transferase</keyword>
<sequence>MKTFDDMWEQVHSEMEWGKYPCEEVIRFVARNYYKSNRENVKLLDFGCGTGAVAWYVAREGFNTYGFDGSETAIKKAKVRMKEEHVSADLIVADAGKLPYDDEFFDGIIDSAVIYANKIEQIPDILKEIHRVLKNGGKIFSTGLFNKETTGFGTGEDLGNNTYRELTEGALAHRGTVHFFTVDEVKTL</sequence>
<dbReference type="AlphaFoldDB" id="A0A964W0C1"/>
<name>A0A964W0C1_9CLOT</name>
<dbReference type="PANTHER" id="PTHR43591">
    <property type="entry name" value="METHYLTRANSFERASE"/>
    <property type="match status" value="1"/>
</dbReference>
<dbReference type="RefSeq" id="WP_160357784.1">
    <property type="nucleotide sequence ID" value="NZ_WSRQ01000002.1"/>
</dbReference>
<reference evidence="2" key="1">
    <citation type="submission" date="2019-12" db="EMBL/GenBank/DDBJ databases">
        <title>Microbes associate with the intestines of laboratory mice.</title>
        <authorList>
            <person name="Navarre W."/>
            <person name="Wong E."/>
        </authorList>
    </citation>
    <scope>NUCLEOTIDE SEQUENCE</scope>
    <source>
        <strain evidence="2">NM79_F5</strain>
    </source>
</reference>
<evidence type="ECO:0000313" key="2">
    <source>
        <dbReference type="EMBL" id="MVX62346.1"/>
    </source>
</evidence>
<dbReference type="EMBL" id="WSRQ01000002">
    <property type="protein sequence ID" value="MVX62346.1"/>
    <property type="molecule type" value="Genomic_DNA"/>
</dbReference>